<evidence type="ECO:0000313" key="2">
    <source>
        <dbReference type="EMBL" id="KAJ0402543.1"/>
    </source>
</evidence>
<feature type="compositionally biased region" description="Basic and acidic residues" evidence="1">
    <location>
        <begin position="195"/>
        <end position="204"/>
    </location>
</feature>
<evidence type="ECO:0000256" key="1">
    <source>
        <dbReference type="SAM" id="MobiDB-lite"/>
    </source>
</evidence>
<proteinExistence type="predicted"/>
<feature type="region of interest" description="Disordered" evidence="1">
    <location>
        <begin position="91"/>
        <end position="111"/>
    </location>
</feature>
<organism evidence="2 3">
    <name type="scientific">Pythium insidiosum</name>
    <name type="common">Pythiosis disease agent</name>
    <dbReference type="NCBI Taxonomy" id="114742"/>
    <lineage>
        <taxon>Eukaryota</taxon>
        <taxon>Sar</taxon>
        <taxon>Stramenopiles</taxon>
        <taxon>Oomycota</taxon>
        <taxon>Peronosporomycetes</taxon>
        <taxon>Pythiales</taxon>
        <taxon>Pythiaceae</taxon>
        <taxon>Pythium</taxon>
    </lineage>
</organism>
<comment type="caution">
    <text evidence="2">The sequence shown here is derived from an EMBL/GenBank/DDBJ whole genome shotgun (WGS) entry which is preliminary data.</text>
</comment>
<feature type="region of interest" description="Disordered" evidence="1">
    <location>
        <begin position="195"/>
        <end position="279"/>
    </location>
</feature>
<dbReference type="AlphaFoldDB" id="A0AAD5MCB1"/>
<dbReference type="EMBL" id="JAKCXM010000100">
    <property type="protein sequence ID" value="KAJ0402543.1"/>
    <property type="molecule type" value="Genomic_DNA"/>
</dbReference>
<reference evidence="2" key="1">
    <citation type="submission" date="2021-12" db="EMBL/GenBank/DDBJ databases">
        <title>Prjna785345.</title>
        <authorList>
            <person name="Rujirawat T."/>
            <person name="Krajaejun T."/>
        </authorList>
    </citation>
    <scope>NUCLEOTIDE SEQUENCE</scope>
    <source>
        <strain evidence="2">Pi057C3</strain>
    </source>
</reference>
<evidence type="ECO:0000313" key="3">
    <source>
        <dbReference type="Proteomes" id="UP001209570"/>
    </source>
</evidence>
<accession>A0AAD5MCB1</accession>
<feature type="compositionally biased region" description="Low complexity" evidence="1">
    <location>
        <begin position="252"/>
        <end position="267"/>
    </location>
</feature>
<keyword evidence="3" id="KW-1185">Reference proteome</keyword>
<gene>
    <name evidence="2" type="ORF">P43SY_000806</name>
</gene>
<feature type="compositionally biased region" description="Basic and acidic residues" evidence="1">
    <location>
        <begin position="214"/>
        <end position="251"/>
    </location>
</feature>
<name>A0AAD5MCB1_PYTIN</name>
<dbReference type="Proteomes" id="UP001209570">
    <property type="component" value="Unassembled WGS sequence"/>
</dbReference>
<protein>
    <submittedName>
        <fullName evidence="2">Uncharacterized protein</fullName>
    </submittedName>
</protein>
<sequence length="378" mass="42494">MAAAQEIPGSHVPLAFLLGSQPRRVSSLPPRNWLPQLSAQRSTSSECLLDRPATLRQREALSRSLLQELEHRSPTNRHQRQQEIRALLQDFDKNDDAPEPPLLQRRSSSATTDDVDVYALPEYHGYAVTDPGFLSVAGDAAPVARASSLEELHRQEVTRQRREHRARRRTVETAVAQLRAQQAATQATLRELAKRGLPKGERLNQEVNSTPVHQWKERQRKELEQARAREAEDQAQRRRRVEALKAQEHHGAPSQRRAARRPGAGPSYSSTLRTEENASSTAIANDVLLLDLAREEEEAERLPPNRLRARQHELFVQSLASVQLGGGFNVHVQDRPRSGRDESSSEHELVAAAVAVPVVQTKRQVLSHWKATLRRAKG</sequence>
<feature type="compositionally biased region" description="Polar residues" evidence="1">
    <location>
        <begin position="268"/>
        <end position="279"/>
    </location>
</feature>